<evidence type="ECO:0008006" key="3">
    <source>
        <dbReference type="Google" id="ProtNLM"/>
    </source>
</evidence>
<dbReference type="SUPFAM" id="SSF46894">
    <property type="entry name" value="C-terminal effector domain of the bipartite response regulators"/>
    <property type="match status" value="1"/>
</dbReference>
<dbReference type="InterPro" id="IPR016032">
    <property type="entry name" value="Sig_transdc_resp-reg_C-effctor"/>
</dbReference>
<dbReference type="Proteomes" id="UP000325292">
    <property type="component" value="Chromosome"/>
</dbReference>
<keyword evidence="2" id="KW-1185">Reference proteome</keyword>
<dbReference type="InterPro" id="IPR036388">
    <property type="entry name" value="WH-like_DNA-bd_sf"/>
</dbReference>
<proteinExistence type="predicted"/>
<accession>A0ABM6RUR6</accession>
<protein>
    <recommendedName>
        <fullName evidence="3">OmpR/PhoB-type domain-containing protein</fullName>
    </recommendedName>
</protein>
<gene>
    <name evidence="1" type="ORF">BXT84_13910</name>
</gene>
<evidence type="ECO:0000313" key="2">
    <source>
        <dbReference type="Proteomes" id="UP000325292"/>
    </source>
</evidence>
<organism evidence="1 2">
    <name type="scientific">Sulfobacillus thermotolerans</name>
    <dbReference type="NCBI Taxonomy" id="338644"/>
    <lineage>
        <taxon>Bacteria</taxon>
        <taxon>Bacillati</taxon>
        <taxon>Bacillota</taxon>
        <taxon>Clostridia</taxon>
        <taxon>Eubacteriales</taxon>
        <taxon>Clostridiales Family XVII. Incertae Sedis</taxon>
        <taxon>Sulfobacillus</taxon>
    </lineage>
</organism>
<sequence>MAQNPAQWKCDVSCPVRWRELVSVNQIFDALRDGVVDALALELTWFDDVAWLSAILAHSWTTSINLFLLVEYEQRRWVPLGNPSSPSLFCTPESVGCIVLDAKHRKVWHHGMELALPWRAAELLALLGQRLGIPATLDNINQMSLEIGWPLWTEATTKAAVYQIRRALGEEHVETIRRHGYLFVPCEMHEASSFNAIITRD</sequence>
<evidence type="ECO:0000313" key="1">
    <source>
        <dbReference type="EMBL" id="AUW94911.1"/>
    </source>
</evidence>
<dbReference type="Gene3D" id="1.10.10.10">
    <property type="entry name" value="Winged helix-like DNA-binding domain superfamily/Winged helix DNA-binding domain"/>
    <property type="match status" value="1"/>
</dbReference>
<dbReference type="EMBL" id="CP019454">
    <property type="protein sequence ID" value="AUW94911.1"/>
    <property type="molecule type" value="Genomic_DNA"/>
</dbReference>
<name>A0ABM6RUR6_9FIRM</name>
<reference evidence="1 2" key="1">
    <citation type="journal article" date="2019" name="Sci. Rep.">
        <title>Sulfobacillus thermotolerans: new insights into resistance and metabolic capacities of acidophilic chemolithotrophs.</title>
        <authorList>
            <person name="Panyushkina A.E."/>
            <person name="Babenko V.V."/>
            <person name="Nikitina A.S."/>
            <person name="Selezneva O.V."/>
            <person name="Tsaplina I.A."/>
            <person name="Letarova M.A."/>
            <person name="Kostryukova E.S."/>
            <person name="Letarov A.V."/>
        </authorList>
    </citation>
    <scope>NUCLEOTIDE SEQUENCE [LARGE SCALE GENOMIC DNA]</scope>
    <source>
        <strain evidence="1 2">Kr1</strain>
    </source>
</reference>